<dbReference type="EMBL" id="CP049871">
    <property type="protein sequence ID" value="QIL01689.1"/>
    <property type="molecule type" value="Genomic_DNA"/>
</dbReference>
<evidence type="ECO:0000256" key="1">
    <source>
        <dbReference type="ARBA" id="ARBA00023002"/>
    </source>
</evidence>
<protein>
    <submittedName>
        <fullName evidence="2">CADD family putative folate metabolism protein</fullName>
    </submittedName>
</protein>
<dbReference type="InterPro" id="IPR039068">
    <property type="entry name" value="PqqC-like"/>
</dbReference>
<evidence type="ECO:0000313" key="3">
    <source>
        <dbReference type="Proteomes" id="UP000502502"/>
    </source>
</evidence>
<dbReference type="PANTHER" id="PTHR40279:SF3">
    <property type="entry name" value="4-AMINOBENZOATE SYNTHASE"/>
    <property type="match status" value="1"/>
</dbReference>
<keyword evidence="1" id="KW-0560">Oxidoreductase</keyword>
<reference evidence="2 3" key="1">
    <citation type="submission" date="2020-03" db="EMBL/GenBank/DDBJ databases">
        <title>Sphingomonas sp. nov., isolated from fish.</title>
        <authorList>
            <person name="Hyun D.-W."/>
            <person name="Bae J.-W."/>
        </authorList>
    </citation>
    <scope>NUCLEOTIDE SEQUENCE [LARGE SCALE GENOMIC DNA]</scope>
    <source>
        <strain evidence="2 3">HDW15C</strain>
    </source>
</reference>
<organism evidence="2 3">
    <name type="scientific">Sphingomonas sinipercae</name>
    <dbReference type="NCBI Taxonomy" id="2714944"/>
    <lineage>
        <taxon>Bacteria</taxon>
        <taxon>Pseudomonadati</taxon>
        <taxon>Pseudomonadota</taxon>
        <taxon>Alphaproteobacteria</taxon>
        <taxon>Sphingomonadales</taxon>
        <taxon>Sphingomonadaceae</taxon>
        <taxon>Sphingomonas</taxon>
    </lineage>
</organism>
<accession>A0A6G7ZL93</accession>
<name>A0A6G7ZL93_9SPHN</name>
<dbReference type="SUPFAM" id="SSF48613">
    <property type="entry name" value="Heme oxygenase-like"/>
    <property type="match status" value="1"/>
</dbReference>
<dbReference type="AlphaFoldDB" id="A0A6G7ZL93"/>
<dbReference type="NCBIfam" id="TIGR04305">
    <property type="entry name" value="fol_rel_CADD"/>
    <property type="match status" value="1"/>
</dbReference>
<gene>
    <name evidence="2" type="ORF">G7078_02050</name>
</gene>
<evidence type="ECO:0000313" key="2">
    <source>
        <dbReference type="EMBL" id="QIL01689.1"/>
    </source>
</evidence>
<dbReference type="PANTHER" id="PTHR40279">
    <property type="entry name" value="PQQC-LIKE PROTEIN"/>
    <property type="match status" value="1"/>
</dbReference>
<keyword evidence="3" id="KW-1185">Reference proteome</keyword>
<dbReference type="Gene3D" id="1.20.910.10">
    <property type="entry name" value="Heme oxygenase-like"/>
    <property type="match status" value="1"/>
</dbReference>
<dbReference type="SMART" id="SM01236">
    <property type="entry name" value="Haem_oxygenase_2"/>
    <property type="match status" value="1"/>
</dbReference>
<proteinExistence type="predicted"/>
<sequence length="224" mass="24520">MTIAISTQIDAAVAERAMLSHPFYQAWTEGRLPLDTLRAYARQYFHHVEAFPRAVSAVHSACPDRDGRRMLAENLAEEEGLEAGKQDHATLWMMFACGLGENDAAVREQALNVETRNLIDTFRRLSGTSYASGLGALYAYESQFPGVASAKIEGLVDRYGITAEETLRFFRVHESADVEHSAVCRELLDKLPDAEKVEALGAAAELADALWGFLSGVEANAAVN</sequence>
<dbReference type="InterPro" id="IPR016084">
    <property type="entry name" value="Haem_Oase-like_multi-hlx"/>
</dbReference>
<dbReference type="Pfam" id="PF14518">
    <property type="entry name" value="Haem_oxygenas_2"/>
    <property type="match status" value="1"/>
</dbReference>
<dbReference type="KEGG" id="ssin:G7078_02050"/>
<dbReference type="InterPro" id="IPR027572">
    <property type="entry name" value="Fol-rel_CADD"/>
</dbReference>
<dbReference type="RefSeq" id="WP_166092483.1">
    <property type="nucleotide sequence ID" value="NZ_CP049871.1"/>
</dbReference>
<dbReference type="GO" id="GO:0016491">
    <property type="term" value="F:oxidoreductase activity"/>
    <property type="evidence" value="ECO:0007669"/>
    <property type="project" value="UniProtKB-KW"/>
</dbReference>
<dbReference type="Proteomes" id="UP000502502">
    <property type="component" value="Chromosome"/>
</dbReference>